<keyword evidence="2" id="KW-0436">Ligase</keyword>
<gene>
    <name evidence="8" type="ORF">LCGC14_1039620</name>
</gene>
<comment type="caution">
    <text evidence="8">The sequence shown here is derived from an EMBL/GenBank/DDBJ whole genome shotgun (WGS) entry which is preliminary data.</text>
</comment>
<keyword evidence="3" id="KW-0479">Metal-binding</keyword>
<dbReference type="FunFam" id="3.30.470.20:FF:000058">
    <property type="entry name" value="Alpha-aminoadipate--LysW ligase LysX protein"/>
    <property type="match status" value="1"/>
</dbReference>
<feature type="domain" description="ATP-grasp" evidence="7">
    <location>
        <begin position="21"/>
        <end position="200"/>
    </location>
</feature>
<dbReference type="GO" id="GO:0046872">
    <property type="term" value="F:metal ion binding"/>
    <property type="evidence" value="ECO:0007669"/>
    <property type="project" value="UniProtKB-KW"/>
</dbReference>
<evidence type="ECO:0000256" key="4">
    <source>
        <dbReference type="ARBA" id="ARBA00022741"/>
    </source>
</evidence>
<dbReference type="InterPro" id="IPR004666">
    <property type="entry name" value="Rp_bS6_RimK/Lys_biosynth_LsyX"/>
</dbReference>
<dbReference type="GO" id="GO:0016879">
    <property type="term" value="F:ligase activity, forming carbon-nitrogen bonds"/>
    <property type="evidence" value="ECO:0007669"/>
    <property type="project" value="TreeGrafter"/>
</dbReference>
<dbReference type="InterPro" id="IPR013651">
    <property type="entry name" value="ATP-grasp_RimK-type"/>
</dbReference>
<evidence type="ECO:0000256" key="1">
    <source>
        <dbReference type="ARBA" id="ARBA00001946"/>
    </source>
</evidence>
<dbReference type="EMBL" id="LAZR01004272">
    <property type="protein sequence ID" value="KKN10146.1"/>
    <property type="molecule type" value="Genomic_DNA"/>
</dbReference>
<keyword evidence="6" id="KW-0460">Magnesium</keyword>
<dbReference type="GO" id="GO:0005524">
    <property type="term" value="F:ATP binding"/>
    <property type="evidence" value="ECO:0007669"/>
    <property type="project" value="UniProtKB-KW"/>
</dbReference>
<evidence type="ECO:0000256" key="5">
    <source>
        <dbReference type="ARBA" id="ARBA00022840"/>
    </source>
</evidence>
<keyword evidence="4" id="KW-0547">Nucleotide-binding</keyword>
<dbReference type="GO" id="GO:0005737">
    <property type="term" value="C:cytoplasm"/>
    <property type="evidence" value="ECO:0007669"/>
    <property type="project" value="TreeGrafter"/>
</dbReference>
<dbReference type="AlphaFoldDB" id="A0A0F9QAD7"/>
<accession>A0A0F9QAD7</accession>
<evidence type="ECO:0000259" key="7">
    <source>
        <dbReference type="PROSITE" id="PS50975"/>
    </source>
</evidence>
<dbReference type="PANTHER" id="PTHR21621:SF0">
    <property type="entry name" value="BETA-CITRYLGLUTAMATE SYNTHASE B-RELATED"/>
    <property type="match status" value="1"/>
</dbReference>
<evidence type="ECO:0000256" key="2">
    <source>
        <dbReference type="ARBA" id="ARBA00022598"/>
    </source>
</evidence>
<evidence type="ECO:0000313" key="8">
    <source>
        <dbReference type="EMBL" id="KKN10146.1"/>
    </source>
</evidence>
<dbReference type="NCBIfam" id="TIGR00768">
    <property type="entry name" value="rimK_fam"/>
    <property type="match status" value="1"/>
</dbReference>
<keyword evidence="5" id="KW-0067">ATP-binding</keyword>
<dbReference type="SUPFAM" id="SSF56059">
    <property type="entry name" value="Glutathione synthetase ATP-binding domain-like"/>
    <property type="match status" value="1"/>
</dbReference>
<name>A0A0F9QAD7_9ZZZZ</name>
<sequence length="205" mass="22937">DVKLINSRESLEIASDKFLTSIFLEKHKIPTPKTIICEDPNKALDAFEELGADCVYKPLFGSKGVGITRLNDKAFAENVIYTLGRLNKIFYLQEFIEHHNRDIRILVMGNRVVAGMYRVGDDWKTNIYTGAKAKPLEVSKELENLAIKAAQVTKTAIAGVDIVESDRGYLVLEVNSIPGFTALQKVSDVNIAEEIISYFLEATKR</sequence>
<proteinExistence type="predicted"/>
<dbReference type="Gene3D" id="3.30.1490.20">
    <property type="entry name" value="ATP-grasp fold, A domain"/>
    <property type="match status" value="1"/>
</dbReference>
<dbReference type="PROSITE" id="PS50975">
    <property type="entry name" value="ATP_GRASP"/>
    <property type="match status" value="1"/>
</dbReference>
<protein>
    <recommendedName>
        <fullName evidence="7">ATP-grasp domain-containing protein</fullName>
    </recommendedName>
</protein>
<comment type="cofactor">
    <cofactor evidence="1">
        <name>Mg(2+)</name>
        <dbReference type="ChEBI" id="CHEBI:18420"/>
    </cofactor>
</comment>
<dbReference type="Gene3D" id="3.30.470.20">
    <property type="entry name" value="ATP-grasp fold, B domain"/>
    <property type="match status" value="1"/>
</dbReference>
<dbReference type="Pfam" id="PF08443">
    <property type="entry name" value="RimK"/>
    <property type="match status" value="1"/>
</dbReference>
<reference evidence="8" key="1">
    <citation type="journal article" date="2015" name="Nature">
        <title>Complex archaea that bridge the gap between prokaryotes and eukaryotes.</title>
        <authorList>
            <person name="Spang A."/>
            <person name="Saw J.H."/>
            <person name="Jorgensen S.L."/>
            <person name="Zaremba-Niedzwiedzka K."/>
            <person name="Martijn J."/>
            <person name="Lind A.E."/>
            <person name="van Eijk R."/>
            <person name="Schleper C."/>
            <person name="Guy L."/>
            <person name="Ettema T.J."/>
        </authorList>
    </citation>
    <scope>NUCLEOTIDE SEQUENCE</scope>
</reference>
<dbReference type="PANTHER" id="PTHR21621">
    <property type="entry name" value="RIBOSOMAL PROTEIN S6 MODIFICATION PROTEIN"/>
    <property type="match status" value="1"/>
</dbReference>
<dbReference type="InterPro" id="IPR013815">
    <property type="entry name" value="ATP_grasp_subdomain_1"/>
</dbReference>
<organism evidence="8">
    <name type="scientific">marine sediment metagenome</name>
    <dbReference type="NCBI Taxonomy" id="412755"/>
    <lineage>
        <taxon>unclassified sequences</taxon>
        <taxon>metagenomes</taxon>
        <taxon>ecological metagenomes</taxon>
    </lineage>
</organism>
<feature type="non-terminal residue" evidence="8">
    <location>
        <position position="1"/>
    </location>
</feature>
<dbReference type="InterPro" id="IPR011761">
    <property type="entry name" value="ATP-grasp"/>
</dbReference>
<evidence type="ECO:0000256" key="6">
    <source>
        <dbReference type="ARBA" id="ARBA00022842"/>
    </source>
</evidence>
<evidence type="ECO:0000256" key="3">
    <source>
        <dbReference type="ARBA" id="ARBA00022723"/>
    </source>
</evidence>